<evidence type="ECO:0000256" key="1">
    <source>
        <dbReference type="ARBA" id="ARBA00008520"/>
    </source>
</evidence>
<organism evidence="6 7">
    <name type="scientific">Cytobacillus firmus DS1</name>
    <dbReference type="NCBI Taxonomy" id="1307436"/>
    <lineage>
        <taxon>Bacteria</taxon>
        <taxon>Bacillati</taxon>
        <taxon>Bacillota</taxon>
        <taxon>Bacilli</taxon>
        <taxon>Bacillales</taxon>
        <taxon>Bacillaceae</taxon>
        <taxon>Cytobacillus</taxon>
    </lineage>
</organism>
<dbReference type="PANTHER" id="PTHR30061">
    <property type="entry name" value="MALTOSE-BINDING PERIPLASMIC PROTEIN"/>
    <property type="match status" value="1"/>
</dbReference>
<dbReference type="eggNOG" id="COG1653">
    <property type="taxonomic scope" value="Bacteria"/>
</dbReference>
<accession>W7L306</accession>
<dbReference type="PANTHER" id="PTHR30061:SF50">
    <property type="entry name" value="MALTOSE_MALTODEXTRIN-BINDING PERIPLASMIC PROTEIN"/>
    <property type="match status" value="1"/>
</dbReference>
<evidence type="ECO:0000256" key="3">
    <source>
        <dbReference type="ARBA" id="ARBA00022729"/>
    </source>
</evidence>
<evidence type="ECO:0000313" key="7">
    <source>
        <dbReference type="Proteomes" id="UP000019270"/>
    </source>
</evidence>
<feature type="signal peptide" evidence="5">
    <location>
        <begin position="1"/>
        <end position="23"/>
    </location>
</feature>
<evidence type="ECO:0000313" key="6">
    <source>
        <dbReference type="EMBL" id="EWG09991.1"/>
    </source>
</evidence>
<keyword evidence="2" id="KW-0813">Transport</keyword>
<comment type="caution">
    <text evidence="6">The sequence shown here is derived from an EMBL/GenBank/DDBJ whole genome shotgun (WGS) entry which is preliminary data.</text>
</comment>
<proteinExistence type="inferred from homology"/>
<sequence>MLRKSKMSLLFAFVLILSLFVSACGGNETGGSEDGKVELRFILNNDSPTLVEQIKEFEKENPDIKVNVEKIPLDQFFEKIETMIAGGRTPDLLYTPVLATQRYANMDLLLDVSGDLKEEKDDFLPSALVSVKNGDKVVGVPHFTDSIAVFYNKDLFEKAGVKVPESIESTWSWEEFAAAAEKVKSANNLKYGVSTGSDVSQFLPFLYQNKGTVLSEDQKSAGINSDSSIESIEFFKSLFDKGLASKESFIGSEKSDELFKQGQLPMVITFSGLINSFEKDIQGFEYGVTYLPKKEVTATKLGGANIVSFNETKHPKEAVKLMKYLTSEEKMAEFAAKEGVVPTRTSAQESVDYGAIDEGMQTIINEINSVPEFAVKDFSIPEYLGYKSILTSEMQSVILGEKSPKEAAESMEEQINNSVLKK</sequence>
<dbReference type="InterPro" id="IPR006059">
    <property type="entry name" value="SBP"/>
</dbReference>
<protein>
    <submittedName>
        <fullName evidence="6">Sugar-binding periplasmic protein</fullName>
    </submittedName>
</protein>
<dbReference type="PROSITE" id="PS51257">
    <property type="entry name" value="PROKAR_LIPOPROTEIN"/>
    <property type="match status" value="1"/>
</dbReference>
<dbReference type="Proteomes" id="UP000019270">
    <property type="component" value="Unassembled WGS sequence"/>
</dbReference>
<name>W7L306_CYTFI</name>
<evidence type="ECO:0000256" key="4">
    <source>
        <dbReference type="SAM" id="MobiDB-lite"/>
    </source>
</evidence>
<keyword evidence="3 5" id="KW-0732">Signal</keyword>
<dbReference type="RefSeq" id="WP_035331017.1">
    <property type="nucleotide sequence ID" value="NZ_APVL01000012.1"/>
</dbReference>
<dbReference type="Pfam" id="PF13416">
    <property type="entry name" value="SBP_bac_8"/>
    <property type="match status" value="1"/>
</dbReference>
<dbReference type="GO" id="GO:0042956">
    <property type="term" value="P:maltodextrin transmembrane transport"/>
    <property type="evidence" value="ECO:0007669"/>
    <property type="project" value="TreeGrafter"/>
</dbReference>
<dbReference type="GO" id="GO:0015768">
    <property type="term" value="P:maltose transport"/>
    <property type="evidence" value="ECO:0007669"/>
    <property type="project" value="TreeGrafter"/>
</dbReference>
<feature type="compositionally biased region" description="Polar residues" evidence="4">
    <location>
        <begin position="413"/>
        <end position="422"/>
    </location>
</feature>
<reference evidence="7" key="1">
    <citation type="submission" date="2013-03" db="EMBL/GenBank/DDBJ databases">
        <title>Draft genome sequence of Bacillus firmus DS1.</title>
        <authorList>
            <person name="Peng D."/>
            <person name="Zhu L."/>
            <person name="Sun M."/>
        </authorList>
    </citation>
    <scope>NUCLEOTIDE SEQUENCE [LARGE SCALE GENOMIC DNA]</scope>
    <source>
        <strain evidence="7">DS1</strain>
    </source>
</reference>
<dbReference type="SUPFAM" id="SSF53850">
    <property type="entry name" value="Periplasmic binding protein-like II"/>
    <property type="match status" value="1"/>
</dbReference>
<dbReference type="AlphaFoldDB" id="W7L306"/>
<feature type="chain" id="PRO_5004895446" evidence="5">
    <location>
        <begin position="24"/>
        <end position="422"/>
    </location>
</feature>
<dbReference type="CDD" id="cd13585">
    <property type="entry name" value="PBP2_TMBP_like"/>
    <property type="match status" value="1"/>
</dbReference>
<evidence type="ECO:0000256" key="2">
    <source>
        <dbReference type="ARBA" id="ARBA00022448"/>
    </source>
</evidence>
<comment type="similarity">
    <text evidence="1">Belongs to the bacterial solute-binding protein 1 family.</text>
</comment>
<dbReference type="EMBL" id="APVL01000012">
    <property type="protein sequence ID" value="EWG09991.1"/>
    <property type="molecule type" value="Genomic_DNA"/>
</dbReference>
<dbReference type="GO" id="GO:1901982">
    <property type="term" value="F:maltose binding"/>
    <property type="evidence" value="ECO:0007669"/>
    <property type="project" value="TreeGrafter"/>
</dbReference>
<dbReference type="OrthoDB" id="9795467at2"/>
<gene>
    <name evidence="6" type="ORF">PBF_16469</name>
</gene>
<dbReference type="GO" id="GO:0055052">
    <property type="term" value="C:ATP-binding cassette (ABC) transporter complex, substrate-binding subunit-containing"/>
    <property type="evidence" value="ECO:0007669"/>
    <property type="project" value="TreeGrafter"/>
</dbReference>
<dbReference type="PATRIC" id="fig|1307436.3.peg.3533"/>
<reference evidence="6 7" key="2">
    <citation type="journal article" date="2016" name="Sci. Rep.">
        <title>A novel serine protease, Sep1, from Bacillus firmus DS-1 has nematicidal activity and degrades multiple intestinal-associated nematode proteins.</title>
        <authorList>
            <person name="Geng C."/>
            <person name="Nie X."/>
            <person name="Tang Z."/>
            <person name="Zhang Y."/>
            <person name="Lin J."/>
            <person name="Sun M."/>
            <person name="Peng D."/>
        </authorList>
    </citation>
    <scope>NUCLEOTIDE SEQUENCE [LARGE SCALE GENOMIC DNA]</scope>
    <source>
        <strain evidence="6 7">DS1</strain>
    </source>
</reference>
<dbReference type="Gene3D" id="3.40.190.10">
    <property type="entry name" value="Periplasmic binding protein-like II"/>
    <property type="match status" value="1"/>
</dbReference>
<feature type="region of interest" description="Disordered" evidence="4">
    <location>
        <begin position="403"/>
        <end position="422"/>
    </location>
</feature>
<evidence type="ECO:0000256" key="5">
    <source>
        <dbReference type="SAM" id="SignalP"/>
    </source>
</evidence>